<keyword evidence="1" id="KW-0694">RNA-binding</keyword>
<feature type="region of interest" description="Disordered" evidence="2">
    <location>
        <begin position="1"/>
        <end position="25"/>
    </location>
</feature>
<dbReference type="Gene3D" id="1.10.1520.10">
    <property type="entry name" value="Ribonuclease III domain"/>
    <property type="match status" value="1"/>
</dbReference>
<dbReference type="PANTHER" id="PTHR11207">
    <property type="entry name" value="RIBONUCLEASE III"/>
    <property type="match status" value="1"/>
</dbReference>
<dbReference type="AlphaFoldDB" id="A0A0F7U320"/>
<dbReference type="GO" id="GO:0004525">
    <property type="term" value="F:ribonuclease III activity"/>
    <property type="evidence" value="ECO:0007669"/>
    <property type="project" value="InterPro"/>
</dbReference>
<evidence type="ECO:0000256" key="2">
    <source>
        <dbReference type="SAM" id="MobiDB-lite"/>
    </source>
</evidence>
<keyword evidence="5" id="KW-1185">Reference proteome</keyword>
<gene>
    <name evidence="4" type="ORF">PMG11_10582</name>
</gene>
<dbReference type="SMART" id="SM00535">
    <property type="entry name" value="RIBOc"/>
    <property type="match status" value="1"/>
</dbReference>
<dbReference type="InterPro" id="IPR000999">
    <property type="entry name" value="RNase_III_dom"/>
</dbReference>
<dbReference type="PROSITE" id="PS50142">
    <property type="entry name" value="RNASE_3_2"/>
    <property type="match status" value="1"/>
</dbReference>
<sequence>MGSKRSITAPGASHIAGQPSKRAKIDHLQTRDVAAAKLPTLIREPDTNSRLSSLKCLVRDVMADPEVATANPDVMGALSRLDEALQSLPTFQHPPTSGSEAFRNQKTSGLSPFSEESEPQLPRPPAILDDQLQKAVFTHSACSGDSNSNYDRLEILGDAYIELIATRLVWQRFPGIPAGRISQIRELLVKNDTLAGFAEAYGFDRKALVPANYSDQSKRWIKTKGDIFEAYVAAVILSRPEGGGYELAEQWLTSLWLPKLSGLGHQKASLRSKEALAQQVMARNVKLEYLEERQSIQKKGTGTQTFFIGVYLTGWGWTKRHLGSGQGSSKAAAGDEAARSALLNTSLIAEITARKRRDLS</sequence>
<dbReference type="EMBL" id="CDHK01000014">
    <property type="protein sequence ID" value="CEJ62070.1"/>
    <property type="molecule type" value="Genomic_DNA"/>
</dbReference>
<organism evidence="4 5">
    <name type="scientific">Penicillium brasilianum</name>
    <dbReference type="NCBI Taxonomy" id="104259"/>
    <lineage>
        <taxon>Eukaryota</taxon>
        <taxon>Fungi</taxon>
        <taxon>Dikarya</taxon>
        <taxon>Ascomycota</taxon>
        <taxon>Pezizomycotina</taxon>
        <taxon>Eurotiomycetes</taxon>
        <taxon>Eurotiomycetidae</taxon>
        <taxon>Eurotiales</taxon>
        <taxon>Aspergillaceae</taxon>
        <taxon>Penicillium</taxon>
    </lineage>
</organism>
<dbReference type="SUPFAM" id="SSF69065">
    <property type="entry name" value="RNase III domain-like"/>
    <property type="match status" value="1"/>
</dbReference>
<evidence type="ECO:0000313" key="4">
    <source>
        <dbReference type="EMBL" id="CEJ62070.1"/>
    </source>
</evidence>
<evidence type="ECO:0000256" key="1">
    <source>
        <dbReference type="ARBA" id="ARBA00022884"/>
    </source>
</evidence>
<dbReference type="SUPFAM" id="SSF54768">
    <property type="entry name" value="dsRNA-binding domain-like"/>
    <property type="match status" value="1"/>
</dbReference>
<dbReference type="STRING" id="104259.A0A0F7U320"/>
<dbReference type="OrthoDB" id="2392202at2759"/>
<dbReference type="Gene3D" id="3.30.160.20">
    <property type="match status" value="1"/>
</dbReference>
<proteinExistence type="predicted"/>
<dbReference type="InterPro" id="IPR036389">
    <property type="entry name" value="RNase_III_sf"/>
</dbReference>
<dbReference type="GO" id="GO:0005654">
    <property type="term" value="C:nucleoplasm"/>
    <property type="evidence" value="ECO:0007669"/>
    <property type="project" value="TreeGrafter"/>
</dbReference>
<feature type="compositionally biased region" description="Polar residues" evidence="2">
    <location>
        <begin position="89"/>
        <end position="111"/>
    </location>
</feature>
<dbReference type="GO" id="GO:0034475">
    <property type="term" value="P:U4 snRNA 3'-end processing"/>
    <property type="evidence" value="ECO:0007669"/>
    <property type="project" value="TreeGrafter"/>
</dbReference>
<dbReference type="CDD" id="cd00593">
    <property type="entry name" value="RIBOc"/>
    <property type="match status" value="1"/>
</dbReference>
<dbReference type="Pfam" id="PF00636">
    <property type="entry name" value="Ribonuclease_3"/>
    <property type="match status" value="1"/>
</dbReference>
<accession>A0A0F7U320</accession>
<reference evidence="5" key="1">
    <citation type="journal article" date="2015" name="Genome Announc.">
        <title>Draft genome sequence of the fungus Penicillium brasilianum MG11.</title>
        <authorList>
            <person name="Horn F."/>
            <person name="Linde J."/>
            <person name="Mattern D.J."/>
            <person name="Walther G."/>
            <person name="Guthke R."/>
            <person name="Brakhage A.A."/>
            <person name="Valiante V."/>
        </authorList>
    </citation>
    <scope>NUCLEOTIDE SEQUENCE [LARGE SCALE GENOMIC DNA]</scope>
    <source>
        <strain evidence="5">MG11</strain>
    </source>
</reference>
<name>A0A0F7U320_PENBI</name>
<dbReference type="GO" id="GO:0003723">
    <property type="term" value="F:RNA binding"/>
    <property type="evidence" value="ECO:0007669"/>
    <property type="project" value="UniProtKB-KW"/>
</dbReference>
<dbReference type="GO" id="GO:0006369">
    <property type="term" value="P:termination of RNA polymerase II transcription"/>
    <property type="evidence" value="ECO:0007669"/>
    <property type="project" value="TreeGrafter"/>
</dbReference>
<dbReference type="PANTHER" id="PTHR11207:SF0">
    <property type="entry name" value="RIBONUCLEASE 3"/>
    <property type="match status" value="1"/>
</dbReference>
<feature type="domain" description="RNase III" evidence="3">
    <location>
        <begin position="110"/>
        <end position="240"/>
    </location>
</feature>
<protein>
    <recommendedName>
        <fullName evidence="3">RNase III domain-containing protein</fullName>
    </recommendedName>
</protein>
<evidence type="ECO:0000259" key="3">
    <source>
        <dbReference type="PROSITE" id="PS50142"/>
    </source>
</evidence>
<evidence type="ECO:0000313" key="5">
    <source>
        <dbReference type="Proteomes" id="UP000042958"/>
    </source>
</evidence>
<dbReference type="GO" id="GO:0006364">
    <property type="term" value="P:rRNA processing"/>
    <property type="evidence" value="ECO:0007669"/>
    <property type="project" value="TreeGrafter"/>
</dbReference>
<feature type="region of interest" description="Disordered" evidence="2">
    <location>
        <begin position="89"/>
        <end position="121"/>
    </location>
</feature>
<dbReference type="Proteomes" id="UP000042958">
    <property type="component" value="Unassembled WGS sequence"/>
</dbReference>